<dbReference type="PANTHER" id="PTHR10309">
    <property type="entry name" value="MANNOSE-6-PHOSPHATE ISOMERASE"/>
    <property type="match status" value="1"/>
</dbReference>
<feature type="domain" description="Phosphomannose isomerase type I catalytic" evidence="1">
    <location>
        <begin position="7"/>
        <end position="181"/>
    </location>
</feature>
<protein>
    <submittedName>
        <fullName evidence="2">Mannose-6-phosphate isomerase</fullName>
    </submittedName>
</protein>
<dbReference type="InterPro" id="IPR016305">
    <property type="entry name" value="Mannose-6-P_Isomerase"/>
</dbReference>
<name>A0A2N5J8W1_9BIFI</name>
<dbReference type="GO" id="GO:0008270">
    <property type="term" value="F:zinc ion binding"/>
    <property type="evidence" value="ECO:0007669"/>
    <property type="project" value="InterPro"/>
</dbReference>
<dbReference type="Proteomes" id="UP000235050">
    <property type="component" value="Unassembled WGS sequence"/>
</dbReference>
<keyword evidence="2" id="KW-0413">Isomerase</keyword>
<reference evidence="2 3" key="1">
    <citation type="submission" date="2017-07" db="EMBL/GenBank/DDBJ databases">
        <title>Bifidobacterium novel species.</title>
        <authorList>
            <person name="Lugli G.A."/>
            <person name="Milani C."/>
            <person name="Duranti S."/>
            <person name="Mangifesta M."/>
        </authorList>
    </citation>
    <scope>NUCLEOTIDE SEQUENCE [LARGE SCALE GENOMIC DNA]</scope>
    <source>
        <strain evidence="3">Uis1B</strain>
    </source>
</reference>
<dbReference type="PRINTS" id="PR00714">
    <property type="entry name" value="MAN6PISMRASE"/>
</dbReference>
<keyword evidence="3" id="KW-1185">Reference proteome</keyword>
<dbReference type="EMBL" id="NMWU01000026">
    <property type="protein sequence ID" value="PLS30644.1"/>
    <property type="molecule type" value="Genomic_DNA"/>
</dbReference>
<evidence type="ECO:0000313" key="2">
    <source>
        <dbReference type="EMBL" id="PLS30644.1"/>
    </source>
</evidence>
<dbReference type="InterPro" id="IPR046457">
    <property type="entry name" value="PMI_typeI_cat"/>
</dbReference>
<dbReference type="PANTHER" id="PTHR10309:SF0">
    <property type="entry name" value="MANNOSE-6-PHOSPHATE ISOMERASE"/>
    <property type="match status" value="1"/>
</dbReference>
<dbReference type="GO" id="GO:0009298">
    <property type="term" value="P:GDP-mannose biosynthetic process"/>
    <property type="evidence" value="ECO:0007669"/>
    <property type="project" value="InterPro"/>
</dbReference>
<dbReference type="InterPro" id="IPR011051">
    <property type="entry name" value="RmlC_Cupin_sf"/>
</dbReference>
<dbReference type="Pfam" id="PF20511">
    <property type="entry name" value="PMI_typeI_cat"/>
    <property type="match status" value="1"/>
</dbReference>
<comment type="caution">
    <text evidence="2">The sequence shown here is derived from an EMBL/GenBank/DDBJ whole genome shotgun (WGS) entry which is preliminary data.</text>
</comment>
<dbReference type="CDD" id="cd07011">
    <property type="entry name" value="cupin_PMI_type_I_N"/>
    <property type="match status" value="1"/>
</dbReference>
<evidence type="ECO:0000259" key="1">
    <source>
        <dbReference type="Pfam" id="PF20511"/>
    </source>
</evidence>
<dbReference type="AlphaFoldDB" id="A0A2N5J8W1"/>
<dbReference type="InterPro" id="IPR014710">
    <property type="entry name" value="RmlC-like_jellyroll"/>
</dbReference>
<dbReference type="Gene3D" id="2.60.120.10">
    <property type="entry name" value="Jelly Rolls"/>
    <property type="match status" value="3"/>
</dbReference>
<dbReference type="GO" id="GO:0005829">
    <property type="term" value="C:cytosol"/>
    <property type="evidence" value="ECO:0007669"/>
    <property type="project" value="TreeGrafter"/>
</dbReference>
<proteinExistence type="predicted"/>
<evidence type="ECO:0000313" key="3">
    <source>
        <dbReference type="Proteomes" id="UP000235050"/>
    </source>
</evidence>
<accession>A0A2N5J8W1</accession>
<dbReference type="GO" id="GO:0004476">
    <property type="term" value="F:mannose-6-phosphate isomerase activity"/>
    <property type="evidence" value="ECO:0007669"/>
    <property type="project" value="InterPro"/>
</dbReference>
<sequence>MIPILPVPKRYAWGSLDRLQTMFGDGDTSVTQGSGPLAEMWFSAHEQLPGGTPMASDALIREESCGQGEEKSRSAEGDRNIGVRRVALPDLLKQNPEGLLGRVASRQWGPMLPYLLKVIAVREPLSLQVHPLDFEARRGFHREEDAGVPLQAPDRSFRDTRGKHEMVVALEPFAASVGFAPIARQIRALRSVTHPLPQRMADILESGEPSTPRIDAMMPESARVWSQTARRVFRAFALAASYGGDIGTVGLLDAAAGCVEGNAERLMLSNAMRAAQSFPADASALCLLMMNPVRLRKGESISIAPGTPHVYLHGLAAEIMTNSDNVLRAGLTVKYRDLPNLLRSLNAMPTPPAAPYVVGDRAFGIAGRLGGDRVVGGLLGGGRVVGGGYADEGVERAGMALYHPCVDEFSLIYGHVDGGRVAEWPLPMLAQDRPRIVVCVKGAVQCRTERPGGITDAVLTCGKAMFVPASDGLLRVVGYEKTGGDILLASTGI</sequence>
<gene>
    <name evidence="2" type="ORF">Uis1B_1471</name>
</gene>
<organism evidence="2 3">
    <name type="scientific">Bifidobacterium margollesii</name>
    <dbReference type="NCBI Taxonomy" id="2020964"/>
    <lineage>
        <taxon>Bacteria</taxon>
        <taxon>Bacillati</taxon>
        <taxon>Actinomycetota</taxon>
        <taxon>Actinomycetes</taxon>
        <taxon>Bifidobacteriales</taxon>
        <taxon>Bifidobacteriaceae</taxon>
        <taxon>Bifidobacterium</taxon>
    </lineage>
</organism>
<dbReference type="SUPFAM" id="SSF51182">
    <property type="entry name" value="RmlC-like cupins"/>
    <property type="match status" value="1"/>
</dbReference>